<sequence>MPTPDLIKEIKQAVSIPVMARVRVGHFVEAQILEAIGVDYVDESELLGIADNDNYINKRNFCVPFACGCKHLEEAFMRVTEGATIIWMQGSRSWWNSSRPDSIVETVQIVRSVMMEVRNLTNADEDEVFTFAKKMAVPYDLVAQIRQIGRLPVLLFAAGGIWTPADAALMMQLGCDGVYIGSEIFSCVDPYKQVQAIVQAVKHYNDPHVLAESSSGLEDTESEDDGGFIAYLV</sequence>
<reference evidence="5 6" key="1">
    <citation type="journal article" date="2017" name="Front. Genet.">
        <title>Draft sequencing of the heterozygous diploid genome of Satsuma (Citrus unshiu Marc.) using a hybrid assembly approach.</title>
        <authorList>
            <person name="Shimizu T."/>
            <person name="Tanizawa Y."/>
            <person name="Mochizuki T."/>
            <person name="Nagasaki H."/>
            <person name="Yoshioka T."/>
            <person name="Toyoda A."/>
            <person name="Fujiyama A."/>
            <person name="Kaminuma E."/>
            <person name="Nakamura Y."/>
        </authorList>
    </citation>
    <scope>NUCLEOTIDE SEQUENCE [LARGE SCALE GENOMIC DNA]</scope>
    <source>
        <strain evidence="6">cv. Miyagawa wase</strain>
    </source>
</reference>
<evidence type="ECO:0000256" key="3">
    <source>
        <dbReference type="PROSITE-ProRule" id="PRU00481"/>
    </source>
</evidence>
<dbReference type="InterPro" id="IPR001852">
    <property type="entry name" value="PdxS/SNZ"/>
</dbReference>
<evidence type="ECO:0000256" key="2">
    <source>
        <dbReference type="ARBA" id="ARBA00022898"/>
    </source>
</evidence>
<comment type="similarity">
    <text evidence="1 3">Belongs to the PdxS/SNZ family.</text>
</comment>
<dbReference type="AlphaFoldDB" id="A0A2H5PGD9"/>
<evidence type="ECO:0000256" key="1">
    <source>
        <dbReference type="ARBA" id="ARBA00007281"/>
    </source>
</evidence>
<keyword evidence="6" id="KW-1185">Reference proteome</keyword>
<accession>A0A2H5PGD9</accession>
<dbReference type="GO" id="GO:0042823">
    <property type="term" value="P:pyridoxal phosphate biosynthetic process"/>
    <property type="evidence" value="ECO:0007669"/>
    <property type="project" value="InterPro"/>
</dbReference>
<dbReference type="Proteomes" id="UP000236630">
    <property type="component" value="Unassembled WGS sequence"/>
</dbReference>
<dbReference type="Gene3D" id="3.20.20.70">
    <property type="entry name" value="Aldolase class I"/>
    <property type="match status" value="1"/>
</dbReference>
<dbReference type="InterPro" id="IPR033755">
    <property type="entry name" value="PdxS/SNZ_N"/>
</dbReference>
<evidence type="ECO:0000313" key="6">
    <source>
        <dbReference type="Proteomes" id="UP000236630"/>
    </source>
</evidence>
<evidence type="ECO:0000313" key="5">
    <source>
        <dbReference type="EMBL" id="GAY51175.1"/>
    </source>
</evidence>
<dbReference type="GO" id="GO:0006520">
    <property type="term" value="P:amino acid metabolic process"/>
    <property type="evidence" value="ECO:0007669"/>
    <property type="project" value="TreeGrafter"/>
</dbReference>
<gene>
    <name evidence="5" type="ORF">CUMW_132260</name>
</gene>
<dbReference type="GO" id="GO:0016843">
    <property type="term" value="F:amine-lyase activity"/>
    <property type="evidence" value="ECO:0007669"/>
    <property type="project" value="TreeGrafter"/>
</dbReference>
<name>A0A2H5PGD9_CITUN</name>
<organism evidence="5 6">
    <name type="scientific">Citrus unshiu</name>
    <name type="common">Satsuma mandarin</name>
    <name type="synonym">Citrus nobilis var. unshiu</name>
    <dbReference type="NCBI Taxonomy" id="55188"/>
    <lineage>
        <taxon>Eukaryota</taxon>
        <taxon>Viridiplantae</taxon>
        <taxon>Streptophyta</taxon>
        <taxon>Embryophyta</taxon>
        <taxon>Tracheophyta</taxon>
        <taxon>Spermatophyta</taxon>
        <taxon>Magnoliopsida</taxon>
        <taxon>eudicotyledons</taxon>
        <taxon>Gunneridae</taxon>
        <taxon>Pentapetalae</taxon>
        <taxon>rosids</taxon>
        <taxon>malvids</taxon>
        <taxon>Sapindales</taxon>
        <taxon>Rutaceae</taxon>
        <taxon>Aurantioideae</taxon>
        <taxon>Citrus</taxon>
    </lineage>
</organism>
<dbReference type="SUPFAM" id="SSF51366">
    <property type="entry name" value="Ribulose-phoshate binding barrel"/>
    <property type="match status" value="1"/>
</dbReference>
<dbReference type="PROSITE" id="PS51129">
    <property type="entry name" value="PDXS_SNZ_2"/>
    <property type="match status" value="1"/>
</dbReference>
<dbReference type="EMBL" id="BDQV01000068">
    <property type="protein sequence ID" value="GAY51175.1"/>
    <property type="molecule type" value="Genomic_DNA"/>
</dbReference>
<protein>
    <recommendedName>
        <fullName evidence="4">PdxS/SNZ N-terminal domain-containing protein</fullName>
    </recommendedName>
</protein>
<dbReference type="Pfam" id="PF01680">
    <property type="entry name" value="SOR_SNZ"/>
    <property type="match status" value="1"/>
</dbReference>
<keyword evidence="2" id="KW-0663">Pyridoxal phosphate</keyword>
<dbReference type="InterPro" id="IPR011060">
    <property type="entry name" value="RibuloseP-bd_barrel"/>
</dbReference>
<dbReference type="PANTHER" id="PTHR31829:SF2">
    <property type="entry name" value="PYRIDOXAL 5'-PHOSPHATE SYNTHASE-LIKE SUBUNIT PDX1.2"/>
    <property type="match status" value="1"/>
</dbReference>
<comment type="caution">
    <text evidence="5">The sequence shown here is derived from an EMBL/GenBank/DDBJ whole genome shotgun (WGS) entry which is preliminary data.</text>
</comment>
<dbReference type="GO" id="GO:0008615">
    <property type="term" value="P:pyridoxine biosynthetic process"/>
    <property type="evidence" value="ECO:0007669"/>
    <property type="project" value="TreeGrafter"/>
</dbReference>
<feature type="domain" description="PdxS/SNZ N-terminal" evidence="4">
    <location>
        <begin position="1"/>
        <end position="158"/>
    </location>
</feature>
<dbReference type="STRING" id="55188.A0A2H5PGD9"/>
<proteinExistence type="inferred from homology"/>
<evidence type="ECO:0000259" key="4">
    <source>
        <dbReference type="Pfam" id="PF01680"/>
    </source>
</evidence>
<dbReference type="PANTHER" id="PTHR31829">
    <property type="entry name" value="PYRIDOXAL 5'-PHOSPHATE SYNTHASE SUBUNIT SNZ1-RELATED"/>
    <property type="match status" value="1"/>
</dbReference>
<dbReference type="InterPro" id="IPR013785">
    <property type="entry name" value="Aldolase_TIM"/>
</dbReference>